<dbReference type="EMBL" id="KN837220">
    <property type="protein sequence ID" value="KIJ32891.1"/>
    <property type="molecule type" value="Genomic_DNA"/>
</dbReference>
<name>A0A0C9V6B9_SPHS4</name>
<dbReference type="HOGENOM" id="CLU_000680_30_6_1"/>
<evidence type="ECO:0000259" key="1">
    <source>
        <dbReference type="PROSITE" id="PS50879"/>
    </source>
</evidence>
<evidence type="ECO:0000313" key="2">
    <source>
        <dbReference type="EMBL" id="KIJ32891.1"/>
    </source>
</evidence>
<dbReference type="InterPro" id="IPR012337">
    <property type="entry name" value="RNaseH-like_sf"/>
</dbReference>
<feature type="non-terminal residue" evidence="2">
    <location>
        <position position="266"/>
    </location>
</feature>
<dbReference type="InterPro" id="IPR036397">
    <property type="entry name" value="RNaseH_sf"/>
</dbReference>
<dbReference type="GO" id="GO:0004523">
    <property type="term" value="F:RNA-DNA hybrid ribonuclease activity"/>
    <property type="evidence" value="ECO:0007669"/>
    <property type="project" value="InterPro"/>
</dbReference>
<dbReference type="InterPro" id="IPR002156">
    <property type="entry name" value="RNaseH_domain"/>
</dbReference>
<keyword evidence="3" id="KW-1185">Reference proteome</keyword>
<reference evidence="2 3" key="1">
    <citation type="submission" date="2014-06" db="EMBL/GenBank/DDBJ databases">
        <title>Evolutionary Origins and Diversification of the Mycorrhizal Mutualists.</title>
        <authorList>
            <consortium name="DOE Joint Genome Institute"/>
            <consortium name="Mycorrhizal Genomics Consortium"/>
            <person name="Kohler A."/>
            <person name="Kuo A."/>
            <person name="Nagy L.G."/>
            <person name="Floudas D."/>
            <person name="Copeland A."/>
            <person name="Barry K.W."/>
            <person name="Cichocki N."/>
            <person name="Veneault-Fourrey C."/>
            <person name="LaButti K."/>
            <person name="Lindquist E.A."/>
            <person name="Lipzen A."/>
            <person name="Lundell T."/>
            <person name="Morin E."/>
            <person name="Murat C."/>
            <person name="Riley R."/>
            <person name="Ohm R."/>
            <person name="Sun H."/>
            <person name="Tunlid A."/>
            <person name="Henrissat B."/>
            <person name="Grigoriev I.V."/>
            <person name="Hibbett D.S."/>
            <person name="Martin F."/>
        </authorList>
    </citation>
    <scope>NUCLEOTIDE SEQUENCE [LARGE SCALE GENOMIC DNA]</scope>
    <source>
        <strain evidence="2 3">SS14</strain>
    </source>
</reference>
<dbReference type="SUPFAM" id="SSF53098">
    <property type="entry name" value="Ribonuclease H-like"/>
    <property type="match status" value="1"/>
</dbReference>
<dbReference type="CDD" id="cd09276">
    <property type="entry name" value="Rnase_HI_RT_non_LTR"/>
    <property type="match status" value="1"/>
</dbReference>
<dbReference type="OrthoDB" id="3265969at2759"/>
<dbReference type="GO" id="GO:0003676">
    <property type="term" value="F:nucleic acid binding"/>
    <property type="evidence" value="ECO:0007669"/>
    <property type="project" value="InterPro"/>
</dbReference>
<accession>A0A0C9V6B9</accession>
<protein>
    <recommendedName>
        <fullName evidence="1">RNase H type-1 domain-containing protein</fullName>
    </recommendedName>
</protein>
<dbReference type="Pfam" id="PF00075">
    <property type="entry name" value="RNase_H"/>
    <property type="match status" value="1"/>
</dbReference>
<proteinExistence type="predicted"/>
<sequence>MERIDPVGRRPGWQSPFEILIADSKEEAAKDRKRGTREVGIYSDRSEVDGGVGAAAVMYRKGRKVKTIRYHLGRSGEHTVYEAELVGAMLGLEMLRRERRTRAAAVYLDNQAAIRATQREQDVGPAQYLRKEVELLHAGMMKKHGGIDFSLVWVPGHVGIAGNEEADSEAKKAAGGVGSPPADLPQALNHPLPLSVAAVKAAYKLTLPEQHRVLLTNAGRIEKLQRTDPNAPLTNYRRIVSGLTRGQTSLLTQLRTGHAPLNHHLH</sequence>
<feature type="domain" description="RNase H type-1" evidence="1">
    <location>
        <begin position="35"/>
        <end position="175"/>
    </location>
</feature>
<dbReference type="PROSITE" id="PS50879">
    <property type="entry name" value="RNASE_H_1"/>
    <property type="match status" value="1"/>
</dbReference>
<organism evidence="2 3">
    <name type="scientific">Sphaerobolus stellatus (strain SS14)</name>
    <dbReference type="NCBI Taxonomy" id="990650"/>
    <lineage>
        <taxon>Eukaryota</taxon>
        <taxon>Fungi</taxon>
        <taxon>Dikarya</taxon>
        <taxon>Basidiomycota</taxon>
        <taxon>Agaricomycotina</taxon>
        <taxon>Agaricomycetes</taxon>
        <taxon>Phallomycetidae</taxon>
        <taxon>Geastrales</taxon>
        <taxon>Sphaerobolaceae</taxon>
        <taxon>Sphaerobolus</taxon>
    </lineage>
</organism>
<dbReference type="Proteomes" id="UP000054279">
    <property type="component" value="Unassembled WGS sequence"/>
</dbReference>
<evidence type="ECO:0000313" key="3">
    <source>
        <dbReference type="Proteomes" id="UP000054279"/>
    </source>
</evidence>
<dbReference type="Gene3D" id="3.30.420.10">
    <property type="entry name" value="Ribonuclease H-like superfamily/Ribonuclease H"/>
    <property type="match status" value="1"/>
</dbReference>
<gene>
    <name evidence="2" type="ORF">M422DRAFT_119651</name>
</gene>
<dbReference type="AlphaFoldDB" id="A0A0C9V6B9"/>